<dbReference type="InterPro" id="IPR011050">
    <property type="entry name" value="Pectin_lyase_fold/virulence"/>
</dbReference>
<dbReference type="OrthoDB" id="5970161at2759"/>
<name>A0A834HLS5_RHYFE</name>
<proteinExistence type="predicted"/>
<dbReference type="SUPFAM" id="SSF51126">
    <property type="entry name" value="Pectin lyase-like"/>
    <property type="match status" value="1"/>
</dbReference>
<dbReference type="EMBL" id="JAACXV010018661">
    <property type="protein sequence ID" value="KAF7264024.1"/>
    <property type="molecule type" value="Genomic_DNA"/>
</dbReference>
<feature type="domain" description="Right handed beta helix" evidence="1">
    <location>
        <begin position="94"/>
        <end position="196"/>
    </location>
</feature>
<dbReference type="Gene3D" id="2.160.20.10">
    <property type="entry name" value="Single-stranded right-handed beta-helix, Pectin lyase-like"/>
    <property type="match status" value="1"/>
</dbReference>
<dbReference type="AlphaFoldDB" id="A0A834HLS5"/>
<evidence type="ECO:0000313" key="2">
    <source>
        <dbReference type="EMBL" id="KAF7264024.1"/>
    </source>
</evidence>
<sequence>MKAPSDIGGLYIKDCEKVALATRCYSDRRYPSYLRIFNVKYLNITRLRHEPMIPDVVHLENITYIDVIPQHTFAQVDKGQWVISGCTTEGTQMSSLTMKNVNIGEIQSGAILATSKFKNATFTNVTIRKLQTDGIRLKLDVPGEFRFENSSIDHVEHLGFQLINTHRVIFSGNRFTELAASAINGTFNEFYFVNNTTERTQQ</sequence>
<evidence type="ECO:0000313" key="3">
    <source>
        <dbReference type="Proteomes" id="UP000625711"/>
    </source>
</evidence>
<protein>
    <recommendedName>
        <fullName evidence="1">Right handed beta helix domain-containing protein</fullName>
    </recommendedName>
</protein>
<evidence type="ECO:0000259" key="1">
    <source>
        <dbReference type="Pfam" id="PF13229"/>
    </source>
</evidence>
<gene>
    <name evidence="2" type="ORF">GWI33_000749</name>
</gene>
<organism evidence="2 3">
    <name type="scientific">Rhynchophorus ferrugineus</name>
    <name type="common">Red palm weevil</name>
    <name type="synonym">Curculio ferrugineus</name>
    <dbReference type="NCBI Taxonomy" id="354439"/>
    <lineage>
        <taxon>Eukaryota</taxon>
        <taxon>Metazoa</taxon>
        <taxon>Ecdysozoa</taxon>
        <taxon>Arthropoda</taxon>
        <taxon>Hexapoda</taxon>
        <taxon>Insecta</taxon>
        <taxon>Pterygota</taxon>
        <taxon>Neoptera</taxon>
        <taxon>Endopterygota</taxon>
        <taxon>Coleoptera</taxon>
        <taxon>Polyphaga</taxon>
        <taxon>Cucujiformia</taxon>
        <taxon>Curculionidae</taxon>
        <taxon>Dryophthorinae</taxon>
        <taxon>Rhynchophorus</taxon>
    </lineage>
</organism>
<keyword evidence="3" id="KW-1185">Reference proteome</keyword>
<dbReference type="InterPro" id="IPR039448">
    <property type="entry name" value="Beta_helix"/>
</dbReference>
<accession>A0A834HLS5</accession>
<dbReference type="Proteomes" id="UP000625711">
    <property type="component" value="Unassembled WGS sequence"/>
</dbReference>
<dbReference type="InterPro" id="IPR012334">
    <property type="entry name" value="Pectin_lyas_fold"/>
</dbReference>
<comment type="caution">
    <text evidence="2">The sequence shown here is derived from an EMBL/GenBank/DDBJ whole genome shotgun (WGS) entry which is preliminary data.</text>
</comment>
<dbReference type="Pfam" id="PF13229">
    <property type="entry name" value="Beta_helix"/>
    <property type="match status" value="1"/>
</dbReference>
<reference evidence="2" key="1">
    <citation type="submission" date="2020-08" db="EMBL/GenBank/DDBJ databases">
        <title>Genome sequencing and assembly of the red palm weevil Rhynchophorus ferrugineus.</title>
        <authorList>
            <person name="Dias G.B."/>
            <person name="Bergman C.M."/>
            <person name="Manee M."/>
        </authorList>
    </citation>
    <scope>NUCLEOTIDE SEQUENCE</scope>
    <source>
        <strain evidence="2">AA-2017</strain>
        <tissue evidence="2">Whole larva</tissue>
    </source>
</reference>